<evidence type="ECO:0000313" key="2">
    <source>
        <dbReference type="EMBL" id="MEY8043626.1"/>
    </source>
</evidence>
<dbReference type="Pfam" id="PF06821">
    <property type="entry name" value="Ser_hydrolase"/>
    <property type="match status" value="1"/>
</dbReference>
<evidence type="ECO:0000256" key="1">
    <source>
        <dbReference type="SAM" id="MobiDB-lite"/>
    </source>
</evidence>
<proteinExistence type="predicted"/>
<reference evidence="2 3" key="1">
    <citation type="submission" date="2024-08" db="EMBL/GenBank/DDBJ databases">
        <title>Genome mining of Saccharopolyspora cebuensis PGLac3 from Nigerian medicinal plant.</title>
        <authorList>
            <person name="Ezeobiora C.E."/>
            <person name="Igbokwe N.H."/>
            <person name="Amin D.H."/>
            <person name="Mendie U.E."/>
        </authorList>
    </citation>
    <scope>NUCLEOTIDE SEQUENCE [LARGE SCALE GENOMIC DNA]</scope>
    <source>
        <strain evidence="2 3">PGLac3</strain>
    </source>
</reference>
<comment type="caution">
    <text evidence="2">The sequence shown here is derived from an EMBL/GenBank/DDBJ whole genome shotgun (WGS) entry which is preliminary data.</text>
</comment>
<dbReference type="EMBL" id="JBGEHV010000114">
    <property type="protein sequence ID" value="MEY8043626.1"/>
    <property type="molecule type" value="Genomic_DNA"/>
</dbReference>
<feature type="compositionally biased region" description="Basic and acidic residues" evidence="1">
    <location>
        <begin position="172"/>
        <end position="185"/>
    </location>
</feature>
<keyword evidence="3" id="KW-1185">Reference proteome</keyword>
<protein>
    <submittedName>
        <fullName evidence="2">Alpha/beta hydrolase</fullName>
    </submittedName>
</protein>
<feature type="region of interest" description="Disordered" evidence="1">
    <location>
        <begin position="172"/>
        <end position="191"/>
    </location>
</feature>
<dbReference type="RefSeq" id="WP_345364570.1">
    <property type="nucleotide sequence ID" value="NZ_BAABII010000012.1"/>
</dbReference>
<name>A0ABV4CRA4_9PSEU</name>
<organism evidence="2 3">
    <name type="scientific">Saccharopolyspora cebuensis</name>
    <dbReference type="NCBI Taxonomy" id="418759"/>
    <lineage>
        <taxon>Bacteria</taxon>
        <taxon>Bacillati</taxon>
        <taxon>Actinomycetota</taxon>
        <taxon>Actinomycetes</taxon>
        <taxon>Pseudonocardiales</taxon>
        <taxon>Pseudonocardiaceae</taxon>
        <taxon>Saccharopolyspora</taxon>
    </lineage>
</organism>
<gene>
    <name evidence="2" type="ORF">AB8O55_29825</name>
</gene>
<dbReference type="Gene3D" id="3.40.50.1820">
    <property type="entry name" value="alpha/beta hydrolase"/>
    <property type="match status" value="1"/>
</dbReference>
<dbReference type="InterPro" id="IPR010662">
    <property type="entry name" value="RBBP9/YdeN"/>
</dbReference>
<dbReference type="InterPro" id="IPR029058">
    <property type="entry name" value="AB_hydrolase_fold"/>
</dbReference>
<keyword evidence="2" id="KW-0378">Hydrolase</keyword>
<dbReference type="SUPFAM" id="SSF53474">
    <property type="entry name" value="alpha/beta-Hydrolases"/>
    <property type="match status" value="1"/>
</dbReference>
<evidence type="ECO:0000313" key="3">
    <source>
        <dbReference type="Proteomes" id="UP001564626"/>
    </source>
</evidence>
<sequence length="191" mass="20843">MTELHVLLVLGEARPGPWHWQQWLAGRLREHDVPVEQVDDDAAPERLRARLAAVAPEAELAVAAHAAGALRWLEHASAASDHERRADRVLLVAPPAVAHPPDARALRRVAASTRIVAGTGDPRLPDTQDLAADLQVVLDVILDGGRLDLDAGYGPWPSVLRWALYGALPVADRSDGEPRTEDRSPRRLRLV</sequence>
<accession>A0ABV4CRA4</accession>
<dbReference type="GO" id="GO:0016787">
    <property type="term" value="F:hydrolase activity"/>
    <property type="evidence" value="ECO:0007669"/>
    <property type="project" value="UniProtKB-KW"/>
</dbReference>
<dbReference type="Proteomes" id="UP001564626">
    <property type="component" value="Unassembled WGS sequence"/>
</dbReference>